<dbReference type="InterPro" id="IPR020846">
    <property type="entry name" value="MFS_dom"/>
</dbReference>
<name>A0A1H4M338_9HYPH</name>
<dbReference type="Pfam" id="PF07690">
    <property type="entry name" value="MFS_1"/>
    <property type="match status" value="1"/>
</dbReference>
<dbReference type="PROSITE" id="PS50850">
    <property type="entry name" value="MFS"/>
    <property type="match status" value="1"/>
</dbReference>
<feature type="transmembrane region" description="Helical" evidence="8">
    <location>
        <begin position="282"/>
        <end position="304"/>
    </location>
</feature>
<evidence type="ECO:0000256" key="3">
    <source>
        <dbReference type="ARBA" id="ARBA00022448"/>
    </source>
</evidence>
<dbReference type="PANTHER" id="PTHR23502:SF132">
    <property type="entry name" value="POLYAMINE TRANSPORTER 2-RELATED"/>
    <property type="match status" value="1"/>
</dbReference>
<keyword evidence="7 8" id="KW-0472">Membrane</keyword>
<dbReference type="GO" id="GO:0005886">
    <property type="term" value="C:plasma membrane"/>
    <property type="evidence" value="ECO:0007669"/>
    <property type="project" value="UniProtKB-SubCell"/>
</dbReference>
<dbReference type="GO" id="GO:1990961">
    <property type="term" value="P:xenobiotic detoxification by transmembrane export across the plasma membrane"/>
    <property type="evidence" value="ECO:0007669"/>
    <property type="project" value="InterPro"/>
</dbReference>
<feature type="transmembrane region" description="Helical" evidence="8">
    <location>
        <begin position="169"/>
        <end position="191"/>
    </location>
</feature>
<dbReference type="NCBIfam" id="NF033134">
    <property type="entry name" value="cmlA_floR"/>
    <property type="match status" value="1"/>
</dbReference>
<dbReference type="CDD" id="cd17320">
    <property type="entry name" value="MFS_MdfA_MDR_like"/>
    <property type="match status" value="1"/>
</dbReference>
<protein>
    <recommendedName>
        <fullName evidence="8">Bcr/CflA family efflux transporter</fullName>
    </recommendedName>
</protein>
<feature type="transmembrane region" description="Helical" evidence="8">
    <location>
        <begin position="12"/>
        <end position="31"/>
    </location>
</feature>
<dbReference type="Gene3D" id="1.20.1720.10">
    <property type="entry name" value="Multidrug resistance protein D"/>
    <property type="match status" value="1"/>
</dbReference>
<evidence type="ECO:0000256" key="7">
    <source>
        <dbReference type="ARBA" id="ARBA00023136"/>
    </source>
</evidence>
<dbReference type="InterPro" id="IPR036259">
    <property type="entry name" value="MFS_trans_sf"/>
</dbReference>
<accession>A0A1H4M338</accession>
<keyword evidence="6 8" id="KW-1133">Transmembrane helix</keyword>
<evidence type="ECO:0000256" key="2">
    <source>
        <dbReference type="ARBA" id="ARBA00006236"/>
    </source>
</evidence>
<keyword evidence="5 8" id="KW-0812">Transmembrane</keyword>
<evidence type="ECO:0000313" key="11">
    <source>
        <dbReference type="Proteomes" id="UP000199064"/>
    </source>
</evidence>
<organism evidence="10 11">
    <name type="scientific">Nitratireductor aquibiodomus</name>
    <dbReference type="NCBI Taxonomy" id="204799"/>
    <lineage>
        <taxon>Bacteria</taxon>
        <taxon>Pseudomonadati</taxon>
        <taxon>Pseudomonadota</taxon>
        <taxon>Alphaproteobacteria</taxon>
        <taxon>Hyphomicrobiales</taxon>
        <taxon>Phyllobacteriaceae</taxon>
        <taxon>Nitratireductor</taxon>
    </lineage>
</organism>
<keyword evidence="11" id="KW-1185">Reference proteome</keyword>
<keyword evidence="3 8" id="KW-0813">Transport</keyword>
<feature type="transmembrane region" description="Helical" evidence="8">
    <location>
        <begin position="249"/>
        <end position="270"/>
    </location>
</feature>
<feature type="transmembrane region" description="Helical" evidence="8">
    <location>
        <begin position="215"/>
        <end position="237"/>
    </location>
</feature>
<dbReference type="RefSeq" id="WP_090329403.1">
    <property type="nucleotide sequence ID" value="NZ_FNSL01000001.1"/>
</dbReference>
<dbReference type="NCBIfam" id="TIGR00710">
    <property type="entry name" value="efflux_Bcr_CflA"/>
    <property type="match status" value="1"/>
</dbReference>
<feature type="transmembrane region" description="Helical" evidence="8">
    <location>
        <begin position="371"/>
        <end position="390"/>
    </location>
</feature>
<evidence type="ECO:0000256" key="1">
    <source>
        <dbReference type="ARBA" id="ARBA00004651"/>
    </source>
</evidence>
<evidence type="ECO:0000259" key="9">
    <source>
        <dbReference type="PROSITE" id="PS50850"/>
    </source>
</evidence>
<comment type="subcellular location">
    <subcellularLocation>
        <location evidence="8">Cell inner membrane</location>
        <topology evidence="8">Multi-pass membrane protein</topology>
    </subcellularLocation>
    <subcellularLocation>
        <location evidence="1">Cell membrane</location>
        <topology evidence="1">Multi-pass membrane protein</topology>
    </subcellularLocation>
</comment>
<evidence type="ECO:0000256" key="5">
    <source>
        <dbReference type="ARBA" id="ARBA00022692"/>
    </source>
</evidence>
<sequence>MPNRNPRLWSYSLPVALALLAPFNILASLGMDIYLPVVPAMPAILGTTPATIQLTLTLYMIMLGVGQVVFGPLSDRWGRRPVLLGGALLFAGTSLALAATSTAGLFLALRVAQAAGASAMLVALFATVRDVYAGRPQSAVVYSLLNAMLACVPAFGPIVGALIAENLGWRAIFVGLAAPAVVMLVWSLAGWHETRPRDEGMRGVSFAPMLRSMPFWAYTLAFGTAMGTFFVFFSTAPRVLIEKAGYSEFGFSLAFATVAFIMMATARFAARFVERWGIAGSVMRGMATMLLGAFLLLAGALFLPPSFLSFILPMWLMAVGIVFTTSVTANGALEDFGDMAGTAVALHFCIQSLIVGLVGTAFVVALDGATAMPLIAYVTVMAVVTLLALMRLRRWS</sequence>
<evidence type="ECO:0000256" key="6">
    <source>
        <dbReference type="ARBA" id="ARBA00022989"/>
    </source>
</evidence>
<dbReference type="EMBL" id="FNSL01000001">
    <property type="protein sequence ID" value="SEB77540.1"/>
    <property type="molecule type" value="Genomic_DNA"/>
</dbReference>
<feature type="transmembrane region" description="Helical" evidence="8">
    <location>
        <begin position="140"/>
        <end position="163"/>
    </location>
</feature>
<feature type="domain" description="Major facilitator superfamily (MFS) profile" evidence="9">
    <location>
        <begin position="16"/>
        <end position="394"/>
    </location>
</feature>
<dbReference type="InterPro" id="IPR004812">
    <property type="entry name" value="Efflux_drug-R_Bcr/CmlA"/>
</dbReference>
<feature type="transmembrane region" description="Helical" evidence="8">
    <location>
        <begin position="310"/>
        <end position="333"/>
    </location>
</feature>
<feature type="transmembrane region" description="Helical" evidence="8">
    <location>
        <begin position="345"/>
        <end position="365"/>
    </location>
</feature>
<dbReference type="InterPro" id="IPR011701">
    <property type="entry name" value="MFS"/>
</dbReference>
<feature type="transmembrane region" description="Helical" evidence="8">
    <location>
        <begin position="105"/>
        <end position="128"/>
    </location>
</feature>
<feature type="transmembrane region" description="Helical" evidence="8">
    <location>
        <begin position="51"/>
        <end position="70"/>
    </location>
</feature>
<keyword evidence="4" id="KW-1003">Cell membrane</keyword>
<evidence type="ECO:0000256" key="8">
    <source>
        <dbReference type="RuleBase" id="RU365088"/>
    </source>
</evidence>
<reference evidence="11" key="1">
    <citation type="submission" date="2016-10" db="EMBL/GenBank/DDBJ databases">
        <authorList>
            <person name="Varghese N."/>
            <person name="Submissions S."/>
        </authorList>
    </citation>
    <scope>NUCLEOTIDE SEQUENCE [LARGE SCALE GENOMIC DNA]</scope>
    <source>
        <strain evidence="11">ES.061</strain>
    </source>
</reference>
<dbReference type="PANTHER" id="PTHR23502">
    <property type="entry name" value="MAJOR FACILITATOR SUPERFAMILY"/>
    <property type="match status" value="1"/>
</dbReference>
<dbReference type="AlphaFoldDB" id="A0A1H4M338"/>
<proteinExistence type="inferred from homology"/>
<comment type="similarity">
    <text evidence="2 8">Belongs to the major facilitator superfamily. Bcr/CmlA family.</text>
</comment>
<dbReference type="Proteomes" id="UP000199064">
    <property type="component" value="Unassembled WGS sequence"/>
</dbReference>
<evidence type="ECO:0000313" key="10">
    <source>
        <dbReference type="EMBL" id="SEB77540.1"/>
    </source>
</evidence>
<dbReference type="GO" id="GO:0042910">
    <property type="term" value="F:xenobiotic transmembrane transporter activity"/>
    <property type="evidence" value="ECO:0007669"/>
    <property type="project" value="InterPro"/>
</dbReference>
<keyword evidence="8" id="KW-0997">Cell inner membrane</keyword>
<evidence type="ECO:0000256" key="4">
    <source>
        <dbReference type="ARBA" id="ARBA00022475"/>
    </source>
</evidence>
<gene>
    <name evidence="10" type="ORF">SAMN05216452_3126</name>
</gene>
<dbReference type="SUPFAM" id="SSF103473">
    <property type="entry name" value="MFS general substrate transporter"/>
    <property type="match status" value="1"/>
</dbReference>
<feature type="transmembrane region" description="Helical" evidence="8">
    <location>
        <begin position="82"/>
        <end position="99"/>
    </location>
</feature>